<sequence length="122" mass="13311">MSLLRSIILIFAVLAQAMPVQAMMRGAQEPVTCEMGCCAAVASTEMDACACADTSAPAKPLNTPPASGRDLVPQVVWTMIEEMPSLTSVSMNLEKKRERFIQRDPVKQSHVRLPVLFCAFLN</sequence>
<dbReference type="Proteomes" id="UP000321577">
    <property type="component" value="Unassembled WGS sequence"/>
</dbReference>
<dbReference type="AlphaFoldDB" id="A0A512MGE4"/>
<organism evidence="2 3">
    <name type="scientific">Brevifollis gellanilyticus</name>
    <dbReference type="NCBI Taxonomy" id="748831"/>
    <lineage>
        <taxon>Bacteria</taxon>
        <taxon>Pseudomonadati</taxon>
        <taxon>Verrucomicrobiota</taxon>
        <taxon>Verrucomicrobiia</taxon>
        <taxon>Verrucomicrobiales</taxon>
        <taxon>Verrucomicrobiaceae</taxon>
    </lineage>
</organism>
<dbReference type="OrthoDB" id="199924at2"/>
<feature type="signal peptide" evidence="1">
    <location>
        <begin position="1"/>
        <end position="22"/>
    </location>
</feature>
<comment type="caution">
    <text evidence="2">The sequence shown here is derived from an EMBL/GenBank/DDBJ whole genome shotgun (WGS) entry which is preliminary data.</text>
</comment>
<name>A0A512MGE4_9BACT</name>
<reference evidence="2 3" key="1">
    <citation type="submission" date="2019-07" db="EMBL/GenBank/DDBJ databases">
        <title>Whole genome shotgun sequence of Brevifollis gellanilyticus NBRC 108608.</title>
        <authorList>
            <person name="Hosoyama A."/>
            <person name="Uohara A."/>
            <person name="Ohji S."/>
            <person name="Ichikawa N."/>
        </authorList>
    </citation>
    <scope>NUCLEOTIDE SEQUENCE [LARGE SCALE GENOMIC DNA]</scope>
    <source>
        <strain evidence="2 3">NBRC 108608</strain>
    </source>
</reference>
<keyword evidence="1" id="KW-0732">Signal</keyword>
<dbReference type="EMBL" id="BKAG01000059">
    <property type="protein sequence ID" value="GEP45812.1"/>
    <property type="molecule type" value="Genomic_DNA"/>
</dbReference>
<protein>
    <submittedName>
        <fullName evidence="2">Uncharacterized protein</fullName>
    </submittedName>
</protein>
<accession>A0A512MGE4</accession>
<evidence type="ECO:0000313" key="2">
    <source>
        <dbReference type="EMBL" id="GEP45812.1"/>
    </source>
</evidence>
<proteinExistence type="predicted"/>
<evidence type="ECO:0000256" key="1">
    <source>
        <dbReference type="SAM" id="SignalP"/>
    </source>
</evidence>
<gene>
    <name evidence="2" type="ORF">BGE01nite_51030</name>
</gene>
<evidence type="ECO:0000313" key="3">
    <source>
        <dbReference type="Proteomes" id="UP000321577"/>
    </source>
</evidence>
<keyword evidence="3" id="KW-1185">Reference proteome</keyword>
<dbReference type="RefSeq" id="WP_146855054.1">
    <property type="nucleotide sequence ID" value="NZ_BKAG01000059.1"/>
</dbReference>
<feature type="chain" id="PRO_5022083675" evidence="1">
    <location>
        <begin position="23"/>
        <end position="122"/>
    </location>
</feature>